<dbReference type="InterPro" id="IPR027417">
    <property type="entry name" value="P-loop_NTPase"/>
</dbReference>
<feature type="transmembrane region" description="Helical" evidence="7">
    <location>
        <begin position="597"/>
        <end position="625"/>
    </location>
</feature>
<feature type="domain" description="ABC transporter" evidence="8">
    <location>
        <begin position="326"/>
        <end position="574"/>
    </location>
</feature>
<evidence type="ECO:0000256" key="1">
    <source>
        <dbReference type="ARBA" id="ARBA00004651"/>
    </source>
</evidence>
<reference evidence="10 11" key="1">
    <citation type="submission" date="2019-06" db="EMBL/GenBank/DDBJ databases">
        <title>Sequencing the genomes of 1000 actinobacteria strains.</title>
        <authorList>
            <person name="Klenk H.-P."/>
        </authorList>
    </citation>
    <scope>NUCLEOTIDE SEQUENCE [LARGE SCALE GENOMIC DNA]</scope>
    <source>
        <strain evidence="10 11">DSM 24083</strain>
    </source>
</reference>
<feature type="transmembrane region" description="Helical" evidence="7">
    <location>
        <begin position="190"/>
        <end position="218"/>
    </location>
</feature>
<proteinExistence type="predicted"/>
<protein>
    <submittedName>
        <fullName evidence="10">ATP-binding cassette subfamily C protein CydCD</fullName>
    </submittedName>
</protein>
<evidence type="ECO:0000256" key="3">
    <source>
        <dbReference type="ARBA" id="ARBA00022741"/>
    </source>
</evidence>
<evidence type="ECO:0000256" key="6">
    <source>
        <dbReference type="ARBA" id="ARBA00023136"/>
    </source>
</evidence>
<feature type="transmembrane region" description="Helical" evidence="7">
    <location>
        <begin position="631"/>
        <end position="651"/>
    </location>
</feature>
<feature type="domain" description="ABC transmembrane type-1" evidence="9">
    <location>
        <begin position="598"/>
        <end position="877"/>
    </location>
</feature>
<dbReference type="Proteomes" id="UP000319746">
    <property type="component" value="Unassembled WGS sequence"/>
</dbReference>
<feature type="transmembrane region" description="Helical" evidence="7">
    <location>
        <begin position="85"/>
        <end position="105"/>
    </location>
</feature>
<accession>A0A543AJU2</accession>
<gene>
    <name evidence="10" type="ORF">FB556_1465</name>
</gene>
<dbReference type="SUPFAM" id="SSF90123">
    <property type="entry name" value="ABC transporter transmembrane region"/>
    <property type="match status" value="2"/>
</dbReference>
<dbReference type="PROSITE" id="PS00211">
    <property type="entry name" value="ABC_TRANSPORTER_1"/>
    <property type="match status" value="2"/>
</dbReference>
<dbReference type="PROSITE" id="PS50893">
    <property type="entry name" value="ABC_TRANSPORTER_2"/>
    <property type="match status" value="2"/>
</dbReference>
<dbReference type="GO" id="GO:0045454">
    <property type="term" value="P:cell redox homeostasis"/>
    <property type="evidence" value="ECO:0007669"/>
    <property type="project" value="InterPro"/>
</dbReference>
<comment type="subcellular location">
    <subcellularLocation>
        <location evidence="1">Cell membrane</location>
        <topology evidence="1">Multi-pass membrane protein</topology>
    </subcellularLocation>
</comment>
<keyword evidence="5 7" id="KW-1133">Transmembrane helix</keyword>
<evidence type="ECO:0000256" key="7">
    <source>
        <dbReference type="SAM" id="Phobius"/>
    </source>
</evidence>
<evidence type="ECO:0000256" key="2">
    <source>
        <dbReference type="ARBA" id="ARBA00022692"/>
    </source>
</evidence>
<feature type="transmembrane region" description="Helical" evidence="7">
    <location>
        <begin position="848"/>
        <end position="868"/>
    </location>
</feature>
<organism evidence="10 11">
    <name type="scientific">Enteractinococcus coprophilus</name>
    <dbReference type="NCBI Taxonomy" id="1027633"/>
    <lineage>
        <taxon>Bacteria</taxon>
        <taxon>Bacillati</taxon>
        <taxon>Actinomycetota</taxon>
        <taxon>Actinomycetes</taxon>
        <taxon>Micrococcales</taxon>
        <taxon>Micrococcaceae</taxon>
    </lineage>
</organism>
<dbReference type="InterPro" id="IPR017871">
    <property type="entry name" value="ABC_transporter-like_CS"/>
</dbReference>
<feature type="transmembrane region" description="Helical" evidence="7">
    <location>
        <begin position="712"/>
        <end position="732"/>
    </location>
</feature>
<dbReference type="CDD" id="cd18584">
    <property type="entry name" value="ABC_6TM_AarD_CydD"/>
    <property type="match status" value="1"/>
</dbReference>
<feature type="domain" description="ABC transmembrane type-1" evidence="9">
    <location>
        <begin position="1"/>
        <end position="253"/>
    </location>
</feature>
<comment type="caution">
    <text evidence="10">The sequence shown here is derived from an EMBL/GenBank/DDBJ whole genome shotgun (WGS) entry which is preliminary data.</text>
</comment>
<dbReference type="Gene3D" id="1.20.1560.10">
    <property type="entry name" value="ABC transporter type 1, transmembrane domain"/>
    <property type="match status" value="2"/>
</dbReference>
<dbReference type="GO" id="GO:0140359">
    <property type="term" value="F:ABC-type transporter activity"/>
    <property type="evidence" value="ECO:0007669"/>
    <property type="project" value="InterPro"/>
</dbReference>
<keyword evidence="4 10" id="KW-0067">ATP-binding</keyword>
<dbReference type="InterPro" id="IPR036640">
    <property type="entry name" value="ABC1_TM_sf"/>
</dbReference>
<evidence type="ECO:0000313" key="11">
    <source>
        <dbReference type="Proteomes" id="UP000319746"/>
    </source>
</evidence>
<feature type="transmembrane region" description="Helical" evidence="7">
    <location>
        <begin position="111"/>
        <end position="128"/>
    </location>
</feature>
<keyword evidence="2 7" id="KW-0812">Transmembrane</keyword>
<dbReference type="GO" id="GO:0005886">
    <property type="term" value="C:plasma membrane"/>
    <property type="evidence" value="ECO:0007669"/>
    <property type="project" value="UniProtKB-SubCell"/>
</dbReference>
<dbReference type="RefSeq" id="WP_141866188.1">
    <property type="nucleotide sequence ID" value="NZ_BAABAN010000004.1"/>
</dbReference>
<evidence type="ECO:0000313" key="10">
    <source>
        <dbReference type="EMBL" id="TQL72796.1"/>
    </source>
</evidence>
<keyword evidence="3" id="KW-0547">Nucleotide-binding</keyword>
<feature type="domain" description="ABC transporter" evidence="8">
    <location>
        <begin position="913"/>
        <end position="1120"/>
    </location>
</feature>
<feature type="transmembrane region" description="Helical" evidence="7">
    <location>
        <begin position="6"/>
        <end position="26"/>
    </location>
</feature>
<sequence length="1121" mass="120371">MAYTTSNHFVLSLALGFGGALLRGIAQWGQQVLATRGALGEKEHLREQLVRHRLAAAGAHADRAGEDTILASKGLDNLDDYYTDFLPALVSALIIPLGLGIWILIHDWVSAVVLVLTIPLIPMFMILIGRFTEHRVDEAASGLHKLSQHLLELARGLPVLVGLRRAGMQRKALADVSNSYQRTTMNTLKAAFMSGLALELISTLSVAIIAVFIGVRLVNGSIELYAGIMILTLAAEVYLPFRDIGSAYHASEDGVEALKRAKAQINQPVPNTMAQLLDTETLHDDAVELRDVTIAYKALRRIEDPTYTGPEYLTPQQYAQAKHDEASTDDAGELVAAPRYEVEALAPVVSDFSLRVAPSQYTVFGGASGTGKSTVLKALAGLLTDTEAAFRGETTGLKHRRIAYLSQHPTFVSDTVEDELWLVAEATQQGADAEYTMSLALDFAGLSGYQPRRIDELSPGERRRLGFARVLVRLLTTSHQNETQDAWLVVLDEPTAHLDAHSAARIRGVLRGLATGILPDGSKLPIILVVSSHDEMVHQDADQLLGNTVVPVQNTGDDDEAPAVSATFEHAAGNDEPVHRVRLADWLRFLPLNDGKFIGGIGWAVAALLSGALLSALSGWLIVQASYEPPILYLLAVIVGVRFFGIGRAVFRYAERLAVHDAVLSWANRIRLRVWDALGSQAGQWNRLTRSGGALSVLISDVDQLRDAVPRVIVPIPAAIITWLVSTGIVAYMAPGAWWPALVAGILAFFVVPIVVHLVDAKTTVQLADHRTWLVSAVSRLFSSAADTAGNGMTTRAADRFVAVDAHTSAPLKRSSFAAGLGEGLATLLSAWAAVHTMWVAISHGISAPNTALVVMLLLALAEPFGLFNQAAQESRTLNHQLAKLLPLLQDHTTPGADWVKVEASAEHGIDRLRLDDVTVRYGPDAPVVLDGLSLTAGKGDFVAVTGPSGSGKSTLLAVLLGFLQPVSGTYRLTAATADPAAALQLVAWCPQEAYLFDSTLRSNLALARDPSQRPTDDELYEVLDTVGLTDWLATAPEGLDTRLGPSGHFISGGQRQRVAVARALLAQAQVVLLDEPTAHLGADEAAALITDLQTALADKIVIMVTHDQRFAAMADSLQLR</sequence>
<feature type="transmembrane region" description="Helical" evidence="7">
    <location>
        <begin position="224"/>
        <end position="241"/>
    </location>
</feature>
<dbReference type="GO" id="GO:0005524">
    <property type="term" value="F:ATP binding"/>
    <property type="evidence" value="ECO:0007669"/>
    <property type="project" value="UniProtKB-KW"/>
</dbReference>
<dbReference type="InterPro" id="IPR039421">
    <property type="entry name" value="Type_1_exporter"/>
</dbReference>
<dbReference type="SMART" id="SM00382">
    <property type="entry name" value="AAA"/>
    <property type="match status" value="2"/>
</dbReference>
<dbReference type="PROSITE" id="PS50929">
    <property type="entry name" value="ABC_TM1F"/>
    <property type="match status" value="2"/>
</dbReference>
<dbReference type="InterPro" id="IPR014223">
    <property type="entry name" value="ABC_CydC/D"/>
</dbReference>
<dbReference type="SUPFAM" id="SSF52540">
    <property type="entry name" value="P-loop containing nucleoside triphosphate hydrolases"/>
    <property type="match status" value="2"/>
</dbReference>
<feature type="transmembrane region" description="Helical" evidence="7">
    <location>
        <begin position="738"/>
        <end position="759"/>
    </location>
</feature>
<dbReference type="EMBL" id="VFOU01000002">
    <property type="protein sequence ID" value="TQL72796.1"/>
    <property type="molecule type" value="Genomic_DNA"/>
</dbReference>
<keyword evidence="11" id="KW-1185">Reference proteome</keyword>
<name>A0A543AJU2_9MICC</name>
<evidence type="ECO:0000256" key="4">
    <source>
        <dbReference type="ARBA" id="ARBA00022840"/>
    </source>
</evidence>
<dbReference type="Pfam" id="PF00664">
    <property type="entry name" value="ABC_membrane"/>
    <property type="match status" value="2"/>
</dbReference>
<dbReference type="PANTHER" id="PTHR24221">
    <property type="entry name" value="ATP-BINDING CASSETTE SUB-FAMILY B"/>
    <property type="match status" value="1"/>
</dbReference>
<dbReference type="GO" id="GO:0016887">
    <property type="term" value="F:ATP hydrolysis activity"/>
    <property type="evidence" value="ECO:0007669"/>
    <property type="project" value="InterPro"/>
</dbReference>
<dbReference type="NCBIfam" id="TIGR02868">
    <property type="entry name" value="CydC"/>
    <property type="match status" value="1"/>
</dbReference>
<dbReference type="OrthoDB" id="3237158at2"/>
<dbReference type="GO" id="GO:0034775">
    <property type="term" value="P:glutathione transmembrane transport"/>
    <property type="evidence" value="ECO:0007669"/>
    <property type="project" value="InterPro"/>
</dbReference>
<evidence type="ECO:0000256" key="5">
    <source>
        <dbReference type="ARBA" id="ARBA00022989"/>
    </source>
</evidence>
<evidence type="ECO:0000259" key="9">
    <source>
        <dbReference type="PROSITE" id="PS50929"/>
    </source>
</evidence>
<dbReference type="InterPro" id="IPR003439">
    <property type="entry name" value="ABC_transporter-like_ATP-bd"/>
</dbReference>
<dbReference type="AlphaFoldDB" id="A0A543AJU2"/>
<dbReference type="PANTHER" id="PTHR24221:SF654">
    <property type="entry name" value="ATP-BINDING CASSETTE SUB-FAMILY B MEMBER 6"/>
    <property type="match status" value="1"/>
</dbReference>
<dbReference type="InterPro" id="IPR011527">
    <property type="entry name" value="ABC1_TM_dom"/>
</dbReference>
<evidence type="ECO:0000259" key="8">
    <source>
        <dbReference type="PROSITE" id="PS50893"/>
    </source>
</evidence>
<dbReference type="Gene3D" id="3.40.50.300">
    <property type="entry name" value="P-loop containing nucleotide triphosphate hydrolases"/>
    <property type="match status" value="2"/>
</dbReference>
<dbReference type="GO" id="GO:0034040">
    <property type="term" value="F:ATPase-coupled lipid transmembrane transporter activity"/>
    <property type="evidence" value="ECO:0007669"/>
    <property type="project" value="TreeGrafter"/>
</dbReference>
<dbReference type="Pfam" id="PF00005">
    <property type="entry name" value="ABC_tran"/>
    <property type="match status" value="2"/>
</dbReference>
<dbReference type="InterPro" id="IPR003593">
    <property type="entry name" value="AAA+_ATPase"/>
</dbReference>
<keyword evidence="6 7" id="KW-0472">Membrane</keyword>